<feature type="transmembrane region" description="Helical" evidence="1">
    <location>
        <begin position="12"/>
        <end position="34"/>
    </location>
</feature>
<proteinExistence type="predicted"/>
<accession>A0A7J3T9E4</accession>
<keyword evidence="2" id="KW-0808">Transferase</keyword>
<organism evidence="2">
    <name type="scientific">Candidatus Aciduliprofundum boonei</name>
    <dbReference type="NCBI Taxonomy" id="379547"/>
    <lineage>
        <taxon>Archaea</taxon>
        <taxon>Methanobacteriati</taxon>
        <taxon>Thermoplasmatota</taxon>
        <taxon>DHVE2 group</taxon>
        <taxon>Candidatus Aciduliprofundum</taxon>
    </lineage>
</organism>
<sequence length="79" mass="9547">MRRKIWYDWRIYLVVVTLFAIILRSIPAWIYSAWGNDFGIYYSITIEFLQKKNPFYEYPAIWGSSGYGSFPMLYLIILF</sequence>
<feature type="non-terminal residue" evidence="2">
    <location>
        <position position="79"/>
    </location>
</feature>
<keyword evidence="2" id="KW-0328">Glycosyltransferase</keyword>
<keyword evidence="1" id="KW-0812">Transmembrane</keyword>
<reference evidence="2" key="1">
    <citation type="journal article" date="2020" name="mSystems">
        <title>Genome- and Community-Level Interaction Insights into Carbon Utilization and Element Cycling Functions of Hydrothermarchaeota in Hydrothermal Sediment.</title>
        <authorList>
            <person name="Zhou Z."/>
            <person name="Liu Y."/>
            <person name="Xu W."/>
            <person name="Pan J."/>
            <person name="Luo Z.H."/>
            <person name="Li M."/>
        </authorList>
    </citation>
    <scope>NUCLEOTIDE SEQUENCE [LARGE SCALE GENOMIC DNA]</scope>
    <source>
        <strain evidence="2">HyVt-85</strain>
    </source>
</reference>
<evidence type="ECO:0000256" key="1">
    <source>
        <dbReference type="SAM" id="Phobius"/>
    </source>
</evidence>
<keyword evidence="1" id="KW-1133">Transmembrane helix</keyword>
<protein>
    <submittedName>
        <fullName evidence="2">Dolichyl-phosphate-mannose--protein mannosyltransferase</fullName>
    </submittedName>
</protein>
<dbReference type="GO" id="GO:0016757">
    <property type="term" value="F:glycosyltransferase activity"/>
    <property type="evidence" value="ECO:0007669"/>
    <property type="project" value="UniProtKB-KW"/>
</dbReference>
<comment type="caution">
    <text evidence="2">The sequence shown here is derived from an EMBL/GenBank/DDBJ whole genome shotgun (WGS) entry which is preliminary data.</text>
</comment>
<gene>
    <name evidence="2" type="ORF">ENL31_01785</name>
</gene>
<keyword evidence="1" id="KW-0472">Membrane</keyword>
<feature type="transmembrane region" description="Helical" evidence="1">
    <location>
        <begin position="60"/>
        <end position="78"/>
    </location>
</feature>
<dbReference type="Proteomes" id="UP000886130">
    <property type="component" value="Unassembled WGS sequence"/>
</dbReference>
<evidence type="ECO:0000313" key="2">
    <source>
        <dbReference type="EMBL" id="HHE75843.1"/>
    </source>
</evidence>
<dbReference type="EMBL" id="DRTM01000129">
    <property type="protein sequence ID" value="HHE75843.1"/>
    <property type="molecule type" value="Genomic_DNA"/>
</dbReference>
<dbReference type="AlphaFoldDB" id="A0A7J3T9E4"/>
<name>A0A7J3T9E4_9ARCH</name>